<dbReference type="RefSeq" id="WP_101521531.1">
    <property type="nucleotide sequence ID" value="NZ_PKLZ01000008.1"/>
</dbReference>
<gene>
    <name evidence="1" type="ORF">CWI75_10915</name>
</gene>
<dbReference type="Proteomes" id="UP000234845">
    <property type="component" value="Unassembled WGS sequence"/>
</dbReference>
<keyword evidence="1" id="KW-0808">Transferase</keyword>
<dbReference type="InterPro" id="IPR027417">
    <property type="entry name" value="P-loop_NTPase"/>
</dbReference>
<dbReference type="PANTHER" id="PTHR36451:SF1">
    <property type="entry name" value="OMEGA-HYDROXY-BETA-DIHYDROMENAQUINONE-9 SULFOTRANSFERASE STF3"/>
    <property type="match status" value="1"/>
</dbReference>
<protein>
    <submittedName>
        <fullName evidence="1">Sulfotransferase</fullName>
    </submittedName>
</protein>
<dbReference type="OrthoDB" id="9777890at2"/>
<dbReference type="Pfam" id="PF13469">
    <property type="entry name" value="Sulfotransfer_3"/>
    <property type="match status" value="1"/>
</dbReference>
<reference evidence="2" key="1">
    <citation type="submission" date="2017-11" db="EMBL/GenBank/DDBJ databases">
        <title>The draft genome sequence of Chromatocurvus sp. F02.</title>
        <authorList>
            <person name="Du Z.-J."/>
            <person name="Chang Y.-Q."/>
        </authorList>
    </citation>
    <scope>NUCLEOTIDE SEQUENCE [LARGE SCALE GENOMIC DNA]</scope>
    <source>
        <strain evidence="2">F02</strain>
    </source>
</reference>
<dbReference type="InterPro" id="IPR052736">
    <property type="entry name" value="Stf3_sulfotransferase"/>
</dbReference>
<accession>A0A2N5Y1N5</accession>
<dbReference type="GO" id="GO:0016740">
    <property type="term" value="F:transferase activity"/>
    <property type="evidence" value="ECO:0007669"/>
    <property type="project" value="UniProtKB-KW"/>
</dbReference>
<evidence type="ECO:0000313" key="2">
    <source>
        <dbReference type="Proteomes" id="UP000234845"/>
    </source>
</evidence>
<sequence length="414" mass="47824">MSHWTPPPRPEWVQQVIDEGRHMDISSLVSLEAEELMATACRNTGYDDFGSNEWLQGFHVFLRALDEEADLHLWGRLMTRSDILRWLEARLHIEAVYAQHPEIEDEVIDQPVIVTGLPRSGTSIVFELLAQDARFGSPRNWEIMFPCPPPEAATCHSDPRIERCEHLVTQWSRVVPTYAAMHEMGAEIPNECIVAMSCTFMTENLPGQYQIPSYNAWYYQQDLGYAYTYYKRMLKLLQWKNPRRHWLLKAPSHLGNLPVLFDTFPDARVVISHRDPVVAQASVTNLLGTLYWMRSSAPFDTRAFENLMTPEAGATRLNGIVDLLEASEVPGNQVHNLLYADLIRQPLHALQALYRDMGADLTAQTQKAMRDYLEHKPQGKFGNHQYRIGEQHETAHKRSLYHRYQHYFKVPDEV</sequence>
<dbReference type="PANTHER" id="PTHR36451">
    <property type="entry name" value="PAPS-DEPENDENT SULFOTRANSFERASE STF3"/>
    <property type="match status" value="1"/>
</dbReference>
<keyword evidence="2" id="KW-1185">Reference proteome</keyword>
<dbReference type="EMBL" id="PKLZ01000008">
    <property type="protein sequence ID" value="PLW82279.1"/>
    <property type="molecule type" value="Genomic_DNA"/>
</dbReference>
<dbReference type="AlphaFoldDB" id="A0A2N5Y1N5"/>
<name>A0A2N5Y1N5_9GAMM</name>
<proteinExistence type="predicted"/>
<comment type="caution">
    <text evidence="1">The sequence shown here is derived from an EMBL/GenBank/DDBJ whole genome shotgun (WGS) entry which is preliminary data.</text>
</comment>
<evidence type="ECO:0000313" key="1">
    <source>
        <dbReference type="EMBL" id="PLW82279.1"/>
    </source>
</evidence>
<organism evidence="1 2">
    <name type="scientific">Kineobactrum sediminis</name>
    <dbReference type="NCBI Taxonomy" id="1905677"/>
    <lineage>
        <taxon>Bacteria</taxon>
        <taxon>Pseudomonadati</taxon>
        <taxon>Pseudomonadota</taxon>
        <taxon>Gammaproteobacteria</taxon>
        <taxon>Cellvibrionales</taxon>
        <taxon>Halieaceae</taxon>
        <taxon>Kineobactrum</taxon>
    </lineage>
</organism>
<dbReference type="Gene3D" id="3.40.50.300">
    <property type="entry name" value="P-loop containing nucleotide triphosphate hydrolases"/>
    <property type="match status" value="1"/>
</dbReference>
<dbReference type="SUPFAM" id="SSF52540">
    <property type="entry name" value="P-loop containing nucleoside triphosphate hydrolases"/>
    <property type="match status" value="1"/>
</dbReference>